<reference evidence="3" key="2">
    <citation type="submission" date="2011-03" db="EMBL/GenBank/DDBJ databases">
        <title>The complete genome of Desulfobacca acetoxidans DSM 11109.</title>
        <authorList>
            <consortium name="US DOE Joint Genome Institute (JGI-PGF)"/>
            <person name="Lucas S."/>
            <person name="Copeland A."/>
            <person name="Lapidus A."/>
            <person name="Bruce D."/>
            <person name="Goodwin L."/>
            <person name="Pitluck S."/>
            <person name="Peters L."/>
            <person name="Kyrpides N."/>
            <person name="Mavromatis K."/>
            <person name="Ivanova N."/>
            <person name="Ovchinnikova G."/>
            <person name="Teshima H."/>
            <person name="Detter J.C."/>
            <person name="Han C."/>
            <person name="Land M."/>
            <person name="Hauser L."/>
            <person name="Markowitz V."/>
            <person name="Cheng J.-F."/>
            <person name="Hugenholtz P."/>
            <person name="Woyke T."/>
            <person name="Wu D."/>
            <person name="Spring S."/>
            <person name="Schueler E."/>
            <person name="Brambilla E."/>
            <person name="Klenk H.-P."/>
            <person name="Eisen J.A."/>
        </authorList>
    </citation>
    <scope>NUCLEOTIDE SEQUENCE [LARGE SCALE GENOMIC DNA]</scope>
    <source>
        <strain evidence="3">ATCC 700848 / DSM 11109 / ASRB2</strain>
    </source>
</reference>
<dbReference type="SMART" id="SM00642">
    <property type="entry name" value="Aamy"/>
    <property type="match status" value="1"/>
</dbReference>
<proteinExistence type="predicted"/>
<reference evidence="2 3" key="1">
    <citation type="journal article" date="2011" name="Stand. Genomic Sci.">
        <title>Complete genome sequence of the acetate-degrading sulfate reducer Desulfobacca acetoxidans type strain (ASRB2).</title>
        <authorList>
            <person name="Goker M."/>
            <person name="Teshima H."/>
            <person name="Lapidus A."/>
            <person name="Nolan M."/>
            <person name="Lucas S."/>
            <person name="Hammon N."/>
            <person name="Deshpande S."/>
            <person name="Cheng J.F."/>
            <person name="Tapia R."/>
            <person name="Han C."/>
            <person name="Goodwin L."/>
            <person name="Pitluck S."/>
            <person name="Huntemann M."/>
            <person name="Liolios K."/>
            <person name="Ivanova N."/>
            <person name="Pagani I."/>
            <person name="Mavromatis K."/>
            <person name="Ovchinikova G."/>
            <person name="Pati A."/>
            <person name="Chen A."/>
            <person name="Palaniappan K."/>
            <person name="Land M."/>
            <person name="Hauser L."/>
            <person name="Brambilla E.M."/>
            <person name="Rohde M."/>
            <person name="Spring S."/>
            <person name="Detter J.C."/>
            <person name="Woyke T."/>
            <person name="Bristow J."/>
            <person name="Eisen J.A."/>
            <person name="Markowitz V."/>
            <person name="Hugenholtz P."/>
            <person name="Kyrpides N.C."/>
            <person name="Klenk H.P."/>
        </authorList>
    </citation>
    <scope>NUCLEOTIDE SEQUENCE [LARGE SCALE GENOMIC DNA]</scope>
    <source>
        <strain evidence="3">ATCC 700848 / DSM 11109 / ASRB2</strain>
    </source>
</reference>
<gene>
    <name evidence="2" type="ordered locus">Desac_2378</name>
</gene>
<dbReference type="HOGENOM" id="CLU_043801_0_0_7"/>
<keyword evidence="3" id="KW-1185">Reference proteome</keyword>
<sequence length="501" mass="57828">MVRYPSLYQINTRVWLRELGAALGRPAMLADIPEEFLDQAAARGFDYVWFLGLWQTGPAGRAISLSHPEWLREFQATLPGFAEADVSGSPFAVTGYTLHRDFGQEEDLFGLRERLRERGLKLIVDFVPNHTAPDHPWVQTHPEFYIQGSKTDLEREPHNYRQVETGRGSLILAHGRDPFSSGWPDTFQLNYRHPALREAMTQVLLKLAKVADGVRCDMAMLVLPEVFQRTWGERSLPADGSDPMDEPFWPTVTGPVKAKTPGFIFMAEVYWDLEWELMQQGFDYCYDKKLYDRLLSHDAAAARSHLWADMVYQDRLVRFMENHDEPRAAQDFSPPVHQAAAVITYCIPGLRFFHEGQLEGRRIKVSMHLGRRPEEPVDPNLQKFYRKLLACLERPEVRDGRWKLLEVRPAWECNPTWDRLLAFAWERVPGQRLLIAVNYGHTQGQCYVNFPFVDFSGRKVILQDLMSETVYERGGDDLLINGLYLDLPAWGYHILACDWSD</sequence>
<dbReference type="Pfam" id="PF00128">
    <property type="entry name" value="Alpha-amylase"/>
    <property type="match status" value="1"/>
</dbReference>
<dbReference type="AlphaFoldDB" id="F2NFT1"/>
<protein>
    <submittedName>
        <fullName evidence="2">Alpha amylase catalytic region</fullName>
    </submittedName>
</protein>
<dbReference type="Gene3D" id="3.20.20.80">
    <property type="entry name" value="Glycosidases"/>
    <property type="match status" value="1"/>
</dbReference>
<dbReference type="SUPFAM" id="SSF51445">
    <property type="entry name" value="(Trans)glycosidases"/>
    <property type="match status" value="1"/>
</dbReference>
<evidence type="ECO:0000313" key="2">
    <source>
        <dbReference type="EMBL" id="AEB10200.1"/>
    </source>
</evidence>
<evidence type="ECO:0000313" key="3">
    <source>
        <dbReference type="Proteomes" id="UP000000483"/>
    </source>
</evidence>
<dbReference type="GO" id="GO:0005975">
    <property type="term" value="P:carbohydrate metabolic process"/>
    <property type="evidence" value="ECO:0007669"/>
    <property type="project" value="InterPro"/>
</dbReference>
<dbReference type="CDD" id="cd11347">
    <property type="entry name" value="AmyAc_1"/>
    <property type="match status" value="1"/>
</dbReference>
<feature type="domain" description="Glycosyl hydrolase family 13 catalytic" evidence="1">
    <location>
        <begin position="9"/>
        <end position="392"/>
    </location>
</feature>
<accession>F2NFT1</accession>
<dbReference type="InterPro" id="IPR017853">
    <property type="entry name" value="GH"/>
</dbReference>
<dbReference type="eggNOG" id="COG0366">
    <property type="taxonomic scope" value="Bacteria"/>
</dbReference>
<dbReference type="PANTHER" id="PTHR47786">
    <property type="entry name" value="ALPHA-1,4-GLUCAN:MALTOSE-1-PHOSPHATE MALTOSYLTRANSFERASE"/>
    <property type="match status" value="1"/>
</dbReference>
<dbReference type="PANTHER" id="PTHR47786:SF2">
    <property type="entry name" value="GLYCOSYL HYDROLASE FAMILY 13 CATALYTIC DOMAIN-CONTAINING PROTEIN"/>
    <property type="match status" value="1"/>
</dbReference>
<dbReference type="InterPro" id="IPR006047">
    <property type="entry name" value="GH13_cat_dom"/>
</dbReference>
<dbReference type="EMBL" id="CP002629">
    <property type="protein sequence ID" value="AEB10200.1"/>
    <property type="molecule type" value="Genomic_DNA"/>
</dbReference>
<dbReference type="RefSeq" id="WP_013707309.1">
    <property type="nucleotide sequence ID" value="NC_015388.1"/>
</dbReference>
<evidence type="ECO:0000259" key="1">
    <source>
        <dbReference type="SMART" id="SM00642"/>
    </source>
</evidence>
<name>F2NFT1_DESAR</name>
<dbReference type="eggNOG" id="COG0754">
    <property type="taxonomic scope" value="Bacteria"/>
</dbReference>
<dbReference type="KEGG" id="dao:Desac_2378"/>
<dbReference type="OrthoDB" id="9808590at2"/>
<organism evidence="2 3">
    <name type="scientific">Desulfobacca acetoxidans (strain ATCC 700848 / DSM 11109 / ASRB2)</name>
    <dbReference type="NCBI Taxonomy" id="880072"/>
    <lineage>
        <taxon>Bacteria</taxon>
        <taxon>Pseudomonadati</taxon>
        <taxon>Thermodesulfobacteriota</taxon>
        <taxon>Desulfobaccia</taxon>
        <taxon>Desulfobaccales</taxon>
        <taxon>Desulfobaccaceae</taxon>
        <taxon>Desulfobacca</taxon>
    </lineage>
</organism>
<dbReference type="STRING" id="880072.Desac_2378"/>
<dbReference type="Proteomes" id="UP000000483">
    <property type="component" value="Chromosome"/>
</dbReference>